<dbReference type="Proteomes" id="UP000001542">
    <property type="component" value="Unassembled WGS sequence"/>
</dbReference>
<organism evidence="2 3">
    <name type="scientific">Trichomonas vaginalis (strain ATCC PRA-98 / G3)</name>
    <dbReference type="NCBI Taxonomy" id="412133"/>
    <lineage>
        <taxon>Eukaryota</taxon>
        <taxon>Metamonada</taxon>
        <taxon>Parabasalia</taxon>
        <taxon>Trichomonadida</taxon>
        <taxon>Trichomonadidae</taxon>
        <taxon>Trichomonas</taxon>
    </lineage>
</organism>
<dbReference type="SMR" id="A2F0R5"/>
<accession>A2F0R5</accession>
<dbReference type="AlphaFoldDB" id="A2F0R5"/>
<keyword evidence="1" id="KW-0175">Coiled coil</keyword>
<dbReference type="GO" id="GO:0016477">
    <property type="term" value="P:cell migration"/>
    <property type="evidence" value="ECO:0000318"/>
    <property type="project" value="GO_Central"/>
</dbReference>
<dbReference type="SUPFAM" id="SSF52047">
    <property type="entry name" value="RNI-like"/>
    <property type="match status" value="1"/>
</dbReference>
<dbReference type="VEuPathDB" id="TrichDB:TVAGG3_1090080"/>
<gene>
    <name evidence="2" type="ORF">TVAG_107690</name>
</gene>
<evidence type="ECO:0008006" key="4">
    <source>
        <dbReference type="Google" id="ProtNLM"/>
    </source>
</evidence>
<dbReference type="GO" id="GO:0034315">
    <property type="term" value="P:regulation of Arp2/3 complex-mediated actin nucleation"/>
    <property type="evidence" value="ECO:0000318"/>
    <property type="project" value="GO_Central"/>
</dbReference>
<dbReference type="KEGG" id="tva:4759336"/>
<reference evidence="2" key="1">
    <citation type="submission" date="2006-10" db="EMBL/GenBank/DDBJ databases">
        <authorList>
            <person name="Amadeo P."/>
            <person name="Zhao Q."/>
            <person name="Wortman J."/>
            <person name="Fraser-Liggett C."/>
            <person name="Carlton J."/>
        </authorList>
    </citation>
    <scope>NUCLEOTIDE SEQUENCE</scope>
    <source>
        <strain evidence="2">G3</strain>
    </source>
</reference>
<dbReference type="PANTHER" id="PTHR24112:SF64">
    <property type="entry name" value="CHROMOSOME UNDETERMINED SCAFFOLD_46, WHOLE GENOME SHOTGUN SEQUENCE"/>
    <property type="match status" value="1"/>
</dbReference>
<feature type="coiled-coil region" evidence="1">
    <location>
        <begin position="679"/>
        <end position="706"/>
    </location>
</feature>
<dbReference type="PANTHER" id="PTHR24112">
    <property type="entry name" value="LEUCINE-RICH REPEAT, ISOFORM F-RELATED"/>
    <property type="match status" value="1"/>
</dbReference>
<dbReference type="GO" id="GO:0005886">
    <property type="term" value="C:plasma membrane"/>
    <property type="evidence" value="ECO:0000318"/>
    <property type="project" value="GO_Central"/>
</dbReference>
<dbReference type="EMBL" id="DS113565">
    <property type="protein sequence ID" value="EAY01510.1"/>
    <property type="molecule type" value="Genomic_DNA"/>
</dbReference>
<dbReference type="InterPro" id="IPR032675">
    <property type="entry name" value="LRR_dom_sf"/>
</dbReference>
<evidence type="ECO:0000256" key="1">
    <source>
        <dbReference type="SAM" id="Coils"/>
    </source>
</evidence>
<dbReference type="InterPro" id="IPR051279">
    <property type="entry name" value="PP1-Reg/Actin-Interact_Protein"/>
</dbReference>
<dbReference type="RefSeq" id="XP_001314195.1">
    <property type="nucleotide sequence ID" value="XM_001314182.1"/>
</dbReference>
<keyword evidence="3" id="KW-1185">Reference proteome</keyword>
<dbReference type="VEuPathDB" id="TrichDB:TVAG_107690"/>
<evidence type="ECO:0000313" key="2">
    <source>
        <dbReference type="EMBL" id="EAY01510.1"/>
    </source>
</evidence>
<dbReference type="GO" id="GO:0030027">
    <property type="term" value="C:lamellipodium"/>
    <property type="evidence" value="ECO:0000318"/>
    <property type="project" value="GO_Central"/>
</dbReference>
<protein>
    <recommendedName>
        <fullName evidence="4">Leucine Rich Repeat family protein</fullName>
    </recommendedName>
</protein>
<name>A2F0R5_TRIV3</name>
<dbReference type="OrthoDB" id="10598082at2759"/>
<proteinExistence type="predicted"/>
<sequence length="746" mass="85304">MENELENFIWSMSPNLKRGTAHVLYYGNVHWISSTNCTQERIFVVSTNGIFLGRRKALGMSEVTTQMSYFDMISISIGGTSCNISSQTEQIRIRADNIEQIALLIYFVRQAQFSPSLLPISFNFQNSGSYNMKTTAKSYKSRHVFADRIGSCALHYGIELFPEEMSVFYTNDSLPYHNFEINNAISNFMLIKPLALALTFEQDLHKFILYKCNVAKIFQICYSIFACNQFLERIIFNDCDFTNAAQTVNSLFDKATFLPVTWCFKNCDCSSPAFISFFENLTDHSKRVKGLEFVNTTLTSQSLMTIIQTILFNNCFHNLECLEISKLTGIPDIHLMINSIANSSWALTSKCIKRIEVSKSNTDISQLFMNIVSFDIGLTEICLSGNKFMQPLGFERIPSKIGFLDLSDCTFTLDSITSIFNAISNGKICVSGIDLSRIHMDPNDFSKLLELLAAERNGYKSLERIFFDNNVMNPKDSQLFATFLRFNTQLRSLSISQSINIYESSQGFRAFSFAICQLKNLESLYIRGCSDFSYCYGQLLIPVLRYLASKKRIKVLDITDQRIGDVGIDALMIFLQKGQPLIHLKFDGCHSSSFDKLSNFCHLAISSHLIFASWPEEEFMRHINQIPKYDTDRGTLVAEKEMLKSTYVERFGYLCIENQNSLPILKKEKIKEFEDIQQIVTVNEKKENDEKDMKKYSEKFKELNLNVRDNQISTLMTECLGQSFNDPVLSLLASIDRTFSLDNIQD</sequence>
<dbReference type="Gene3D" id="3.80.10.10">
    <property type="entry name" value="Ribonuclease Inhibitor"/>
    <property type="match status" value="1"/>
</dbReference>
<reference evidence="2" key="2">
    <citation type="journal article" date="2007" name="Science">
        <title>Draft genome sequence of the sexually transmitted pathogen Trichomonas vaginalis.</title>
        <authorList>
            <person name="Carlton J.M."/>
            <person name="Hirt R.P."/>
            <person name="Silva J.C."/>
            <person name="Delcher A.L."/>
            <person name="Schatz M."/>
            <person name="Zhao Q."/>
            <person name="Wortman J.R."/>
            <person name="Bidwell S.L."/>
            <person name="Alsmark U.C.M."/>
            <person name="Besteiro S."/>
            <person name="Sicheritz-Ponten T."/>
            <person name="Noel C.J."/>
            <person name="Dacks J.B."/>
            <person name="Foster P.G."/>
            <person name="Simillion C."/>
            <person name="Van de Peer Y."/>
            <person name="Miranda-Saavedra D."/>
            <person name="Barton G.J."/>
            <person name="Westrop G.D."/>
            <person name="Mueller S."/>
            <person name="Dessi D."/>
            <person name="Fiori P.L."/>
            <person name="Ren Q."/>
            <person name="Paulsen I."/>
            <person name="Zhang H."/>
            <person name="Bastida-Corcuera F.D."/>
            <person name="Simoes-Barbosa A."/>
            <person name="Brown M.T."/>
            <person name="Hayes R.D."/>
            <person name="Mukherjee M."/>
            <person name="Okumura C.Y."/>
            <person name="Schneider R."/>
            <person name="Smith A.J."/>
            <person name="Vanacova S."/>
            <person name="Villalvazo M."/>
            <person name="Haas B.J."/>
            <person name="Pertea M."/>
            <person name="Feldblyum T.V."/>
            <person name="Utterback T.R."/>
            <person name="Shu C.L."/>
            <person name="Osoegawa K."/>
            <person name="de Jong P.J."/>
            <person name="Hrdy I."/>
            <person name="Horvathova L."/>
            <person name="Zubacova Z."/>
            <person name="Dolezal P."/>
            <person name="Malik S.B."/>
            <person name="Logsdon J.M. Jr."/>
            <person name="Henze K."/>
            <person name="Gupta A."/>
            <person name="Wang C.C."/>
            <person name="Dunne R.L."/>
            <person name="Upcroft J.A."/>
            <person name="Upcroft P."/>
            <person name="White O."/>
            <person name="Salzberg S.L."/>
            <person name="Tang P."/>
            <person name="Chiu C.-H."/>
            <person name="Lee Y.-S."/>
            <person name="Embley T.M."/>
            <person name="Coombs G.H."/>
            <person name="Mottram J.C."/>
            <person name="Tachezy J."/>
            <person name="Fraser-Liggett C.M."/>
            <person name="Johnson P.J."/>
        </authorList>
    </citation>
    <scope>NUCLEOTIDE SEQUENCE [LARGE SCALE GENOMIC DNA]</scope>
    <source>
        <strain evidence="2">G3</strain>
    </source>
</reference>
<evidence type="ECO:0000313" key="3">
    <source>
        <dbReference type="Proteomes" id="UP000001542"/>
    </source>
</evidence>
<dbReference type="InParanoid" id="A2F0R5"/>